<dbReference type="Pfam" id="PF20974">
    <property type="entry name" value="tRNA-synt_1c_C2"/>
    <property type="match status" value="1"/>
</dbReference>
<protein>
    <recommendedName>
        <fullName evidence="2">glutamine--tRNA ligase</fullName>
        <ecNumber evidence="2">6.1.1.18</ecNumber>
    </recommendedName>
</protein>
<dbReference type="EMBL" id="JAPQKS010000009">
    <property type="protein sequence ID" value="KAJ5215115.1"/>
    <property type="molecule type" value="Genomic_DNA"/>
</dbReference>
<dbReference type="NCBIfam" id="TIGR00440">
    <property type="entry name" value="glnS"/>
    <property type="match status" value="1"/>
</dbReference>
<dbReference type="InterPro" id="IPR014729">
    <property type="entry name" value="Rossmann-like_a/b/a_fold"/>
</dbReference>
<feature type="domain" description="Glutamyl/glutaminyl-tRNA synthetase class Ib catalytic" evidence="11">
    <location>
        <begin position="92"/>
        <end position="400"/>
    </location>
</feature>
<keyword evidence="4 9" id="KW-0547">Nucleotide-binding</keyword>
<feature type="compositionally biased region" description="Basic and acidic residues" evidence="10">
    <location>
        <begin position="58"/>
        <end position="69"/>
    </location>
</feature>
<dbReference type="InterPro" id="IPR011035">
    <property type="entry name" value="Ribosomal_bL25/Gln-tRNA_synth"/>
</dbReference>
<dbReference type="InterPro" id="IPR004514">
    <property type="entry name" value="Gln-tRNA-synth"/>
</dbReference>
<feature type="compositionally biased region" description="Basic and acidic residues" evidence="10">
    <location>
        <begin position="22"/>
        <end position="33"/>
    </location>
</feature>
<evidence type="ECO:0000259" key="12">
    <source>
        <dbReference type="Pfam" id="PF03950"/>
    </source>
</evidence>
<reference evidence="14" key="2">
    <citation type="journal article" date="2023" name="IMA Fungus">
        <title>Comparative genomic study of the Penicillium genus elucidates a diverse pangenome and 15 lateral gene transfer events.</title>
        <authorList>
            <person name="Petersen C."/>
            <person name="Sorensen T."/>
            <person name="Nielsen M.R."/>
            <person name="Sondergaard T.E."/>
            <person name="Sorensen J.L."/>
            <person name="Fitzpatrick D.A."/>
            <person name="Frisvad J.C."/>
            <person name="Nielsen K.L."/>
        </authorList>
    </citation>
    <scope>NUCLEOTIDE SEQUENCE</scope>
    <source>
        <strain evidence="14">IBT 19713</strain>
    </source>
</reference>
<feature type="domain" description="Glutamyl/glutaminyl-tRNA synthetase class Ib anti-codon binding" evidence="12">
    <location>
        <begin position="410"/>
        <end position="474"/>
    </location>
</feature>
<reference evidence="14" key="1">
    <citation type="submission" date="2022-11" db="EMBL/GenBank/DDBJ databases">
        <authorList>
            <person name="Petersen C."/>
        </authorList>
    </citation>
    <scope>NUCLEOTIDE SEQUENCE</scope>
    <source>
        <strain evidence="14">IBT 19713</strain>
    </source>
</reference>
<comment type="caution">
    <text evidence="14">The sequence shown here is derived from an EMBL/GenBank/DDBJ whole genome shotgun (WGS) entry which is preliminary data.</text>
</comment>
<dbReference type="InterPro" id="IPR049437">
    <property type="entry name" value="tRNA-synt_1c_C2"/>
</dbReference>
<dbReference type="InterPro" id="IPR020058">
    <property type="entry name" value="Glu/Gln-tRNA-synth_Ib_cat-dom"/>
</dbReference>
<dbReference type="Proteomes" id="UP001150941">
    <property type="component" value="Unassembled WGS sequence"/>
</dbReference>
<dbReference type="GeneID" id="83207393"/>
<dbReference type="PANTHER" id="PTHR43097">
    <property type="entry name" value="GLUTAMINE-TRNA LIGASE"/>
    <property type="match status" value="1"/>
</dbReference>
<keyword evidence="6 9" id="KW-0648">Protein biosynthesis</keyword>
<proteinExistence type="inferred from homology"/>
<dbReference type="Pfam" id="PF03950">
    <property type="entry name" value="tRNA-synt_1c_C"/>
    <property type="match status" value="1"/>
</dbReference>
<keyword evidence="7 9" id="KW-0030">Aminoacyl-tRNA synthetase</keyword>
<feature type="region of interest" description="Disordered" evidence="10">
    <location>
        <begin position="1"/>
        <end position="69"/>
    </location>
</feature>
<evidence type="ECO:0000259" key="13">
    <source>
        <dbReference type="Pfam" id="PF20974"/>
    </source>
</evidence>
<dbReference type="PANTHER" id="PTHR43097:SF4">
    <property type="entry name" value="GLUTAMINE--TRNA LIGASE"/>
    <property type="match status" value="1"/>
</dbReference>
<dbReference type="Gene3D" id="3.40.50.620">
    <property type="entry name" value="HUPs"/>
    <property type="match status" value="1"/>
</dbReference>
<evidence type="ECO:0000256" key="2">
    <source>
        <dbReference type="ARBA" id="ARBA00012836"/>
    </source>
</evidence>
<dbReference type="PRINTS" id="PR00987">
    <property type="entry name" value="TRNASYNTHGLU"/>
</dbReference>
<evidence type="ECO:0000313" key="15">
    <source>
        <dbReference type="Proteomes" id="UP001150941"/>
    </source>
</evidence>
<dbReference type="GO" id="GO:0005524">
    <property type="term" value="F:ATP binding"/>
    <property type="evidence" value="ECO:0007669"/>
    <property type="project" value="UniProtKB-KW"/>
</dbReference>
<dbReference type="Pfam" id="PF00749">
    <property type="entry name" value="tRNA-synt_1c"/>
    <property type="match status" value="1"/>
</dbReference>
<dbReference type="Gene3D" id="2.40.240.10">
    <property type="entry name" value="Ribosomal Protein L25, Chain P"/>
    <property type="match status" value="2"/>
</dbReference>
<evidence type="ECO:0000313" key="14">
    <source>
        <dbReference type="EMBL" id="KAJ5215115.1"/>
    </source>
</evidence>
<evidence type="ECO:0000256" key="8">
    <source>
        <dbReference type="ARBA" id="ARBA00048270"/>
    </source>
</evidence>
<evidence type="ECO:0000256" key="7">
    <source>
        <dbReference type="ARBA" id="ARBA00023146"/>
    </source>
</evidence>
<dbReference type="GO" id="GO:0004819">
    <property type="term" value="F:glutamine-tRNA ligase activity"/>
    <property type="evidence" value="ECO:0007669"/>
    <property type="project" value="UniProtKB-EC"/>
</dbReference>
<evidence type="ECO:0000256" key="5">
    <source>
        <dbReference type="ARBA" id="ARBA00022840"/>
    </source>
</evidence>
<evidence type="ECO:0000259" key="11">
    <source>
        <dbReference type="Pfam" id="PF00749"/>
    </source>
</evidence>
<dbReference type="EC" id="6.1.1.18" evidence="2"/>
<dbReference type="SUPFAM" id="SSF50715">
    <property type="entry name" value="Ribosomal protein L25-like"/>
    <property type="match status" value="1"/>
</dbReference>
<gene>
    <name evidence="14" type="ORF">N7468_010794</name>
</gene>
<keyword evidence="3 9" id="KW-0436">Ligase</keyword>
<comment type="catalytic activity">
    <reaction evidence="8">
        <text>tRNA(Gln) + L-glutamine + ATP = L-glutaminyl-tRNA(Gln) + AMP + diphosphate</text>
        <dbReference type="Rhea" id="RHEA:20121"/>
        <dbReference type="Rhea" id="RHEA-COMP:9662"/>
        <dbReference type="Rhea" id="RHEA-COMP:9681"/>
        <dbReference type="ChEBI" id="CHEBI:30616"/>
        <dbReference type="ChEBI" id="CHEBI:33019"/>
        <dbReference type="ChEBI" id="CHEBI:58359"/>
        <dbReference type="ChEBI" id="CHEBI:78442"/>
        <dbReference type="ChEBI" id="CHEBI:78521"/>
        <dbReference type="ChEBI" id="CHEBI:456215"/>
        <dbReference type="EC" id="6.1.1.18"/>
    </reaction>
</comment>
<keyword evidence="15" id="KW-1185">Reference proteome</keyword>
<name>A0A9W9N8B2_9EURO</name>
<evidence type="ECO:0000256" key="3">
    <source>
        <dbReference type="ARBA" id="ARBA00022598"/>
    </source>
</evidence>
<dbReference type="InterPro" id="IPR050132">
    <property type="entry name" value="Gln/Glu-tRNA_Ligase"/>
</dbReference>
<organism evidence="14 15">
    <name type="scientific">Penicillium chermesinum</name>
    <dbReference type="NCBI Taxonomy" id="63820"/>
    <lineage>
        <taxon>Eukaryota</taxon>
        <taxon>Fungi</taxon>
        <taxon>Dikarya</taxon>
        <taxon>Ascomycota</taxon>
        <taxon>Pezizomycotina</taxon>
        <taxon>Eurotiomycetes</taxon>
        <taxon>Eurotiomycetidae</taxon>
        <taxon>Eurotiales</taxon>
        <taxon>Aspergillaceae</taxon>
        <taxon>Penicillium</taxon>
    </lineage>
</organism>
<dbReference type="OrthoDB" id="10250478at2759"/>
<dbReference type="InterPro" id="IPR020056">
    <property type="entry name" value="Rbsml_bL25/Gln-tRNA_synth_N"/>
</dbReference>
<dbReference type="FunFam" id="3.40.50.620:FF:000183">
    <property type="entry name" value="Glutaminyl-tRNA synthetase"/>
    <property type="match status" value="1"/>
</dbReference>
<evidence type="ECO:0000256" key="10">
    <source>
        <dbReference type="SAM" id="MobiDB-lite"/>
    </source>
</evidence>
<evidence type="ECO:0000256" key="1">
    <source>
        <dbReference type="ARBA" id="ARBA00005594"/>
    </source>
</evidence>
<feature type="domain" description="tRNA synthetases class I (E and Q) anti-codon binding" evidence="13">
    <location>
        <begin position="507"/>
        <end position="562"/>
    </location>
</feature>
<dbReference type="PROSITE" id="PS00178">
    <property type="entry name" value="AA_TRNA_LIGASE_I"/>
    <property type="match status" value="1"/>
</dbReference>
<dbReference type="InterPro" id="IPR000924">
    <property type="entry name" value="Glu/Gln-tRNA-synth"/>
</dbReference>
<dbReference type="InterPro" id="IPR020059">
    <property type="entry name" value="Glu/Gln-tRNA-synth_Ib_codon-bd"/>
</dbReference>
<accession>A0A9W9N8B2</accession>
<dbReference type="GO" id="GO:0006425">
    <property type="term" value="P:glutaminyl-tRNA aminoacylation"/>
    <property type="evidence" value="ECO:0007669"/>
    <property type="project" value="InterPro"/>
</dbReference>
<dbReference type="FunFam" id="2.40.240.10:FF:000015">
    <property type="entry name" value="Glutaminyl-tRNA synthetase"/>
    <property type="match status" value="1"/>
</dbReference>
<evidence type="ECO:0000256" key="4">
    <source>
        <dbReference type="ARBA" id="ARBA00022741"/>
    </source>
</evidence>
<sequence>MDPGRPVDLPERLKEPTPAVEDPSKQDNQPKKDKKEKKEKKPKPPKESKPKPPKVPKPAKEPVAPRDPEAMFKQGFLNEVYNERPISETHPKIRTRFPPEPNGYLHIGHARAIAVNFGFARYHGGETILRFDDTNPAGEEDRYYQSIRDIVHWLGFKPVRETTASENFDRLYELSEELIRRDGAYICHCTQAEVKLQRGMSEDGKVGGPRFACAHRTRPIEESLAEFRAMKAGKYKAGEAALRMKQDLQDPRAQMWDLFAWRIPEGEVKHLHQPDYMMFPTYDLAHGLCDSIEGITHSLCTTEFELSRVSYEWLNDKLDVYRPMQREYGRLNISGTVLSKRKIIKLVKDGYVRDWDDCRLYTLIALRRRGIPPGAILSFVNDLGLTKAQSVISIARLDQAIRQFLETTVPRLMVVMEPLKVIIENLDDDYEEIVEVPFSKDPAFGTNKVPFTKTVYIEQSDFREVDDPDYFRLAQKDPATGTVTLVRARYEKPAEGEAPKKQKVTYIHWVGESAKQNSPIKAEIRAFNPLFKSEDPNSHPEGFLADINPDSEQIYPNAMVDIGYHHVRGTAPWPKEESEAGDINANQHSVRFQGMRMAYFAVDRETTADKLILNRIVTLKDPGKN</sequence>
<dbReference type="GO" id="GO:0005829">
    <property type="term" value="C:cytosol"/>
    <property type="evidence" value="ECO:0007669"/>
    <property type="project" value="TreeGrafter"/>
</dbReference>
<evidence type="ECO:0000256" key="9">
    <source>
        <dbReference type="RuleBase" id="RU363037"/>
    </source>
</evidence>
<dbReference type="AlphaFoldDB" id="A0A9W9N8B2"/>
<evidence type="ECO:0000256" key="6">
    <source>
        <dbReference type="ARBA" id="ARBA00022917"/>
    </source>
</evidence>
<comment type="similarity">
    <text evidence="1 9">Belongs to the class-I aminoacyl-tRNA synthetase family.</text>
</comment>
<dbReference type="InterPro" id="IPR001412">
    <property type="entry name" value="aa-tRNA-synth_I_CS"/>
</dbReference>
<keyword evidence="5 9" id="KW-0067">ATP-binding</keyword>
<dbReference type="RefSeq" id="XP_058325612.1">
    <property type="nucleotide sequence ID" value="XM_058480089.1"/>
</dbReference>
<dbReference type="SUPFAM" id="SSF52374">
    <property type="entry name" value="Nucleotidylyl transferase"/>
    <property type="match status" value="1"/>
</dbReference>